<protein>
    <submittedName>
        <fullName evidence="3">Uncharacterized protein</fullName>
    </submittedName>
</protein>
<proteinExistence type="predicted"/>
<dbReference type="InterPro" id="IPR009631">
    <property type="entry name" value="CGLD27-like"/>
</dbReference>
<feature type="transmembrane region" description="Helical" evidence="2">
    <location>
        <begin position="151"/>
        <end position="175"/>
    </location>
</feature>
<dbReference type="PANTHER" id="PTHR34214:SF1">
    <property type="entry name" value="DUF1230 FAMILY PROTEIN"/>
    <property type="match status" value="1"/>
</dbReference>
<evidence type="ECO:0000256" key="1">
    <source>
        <dbReference type="SAM" id="MobiDB-lite"/>
    </source>
</evidence>
<name>A0A8I6YS82_HORVV</name>
<reference evidence="3" key="3">
    <citation type="submission" date="2022-01" db="UniProtKB">
        <authorList>
            <consortium name="EnsemblPlants"/>
        </authorList>
    </citation>
    <scope>IDENTIFICATION</scope>
    <source>
        <strain evidence="3">subsp. vulgare</strain>
    </source>
</reference>
<feature type="transmembrane region" description="Helical" evidence="2">
    <location>
        <begin position="116"/>
        <end position="139"/>
    </location>
</feature>
<dbReference type="Pfam" id="PF06799">
    <property type="entry name" value="CGLD27-like"/>
    <property type="match status" value="1"/>
</dbReference>
<dbReference type="AlphaFoldDB" id="A0A8I6YS82"/>
<reference evidence="4" key="1">
    <citation type="journal article" date="2012" name="Nature">
        <title>A physical, genetic and functional sequence assembly of the barley genome.</title>
        <authorList>
            <consortium name="The International Barley Genome Sequencing Consortium"/>
            <person name="Mayer K.F."/>
            <person name="Waugh R."/>
            <person name="Brown J.W."/>
            <person name="Schulman A."/>
            <person name="Langridge P."/>
            <person name="Platzer M."/>
            <person name="Fincher G.B."/>
            <person name="Muehlbauer G.J."/>
            <person name="Sato K."/>
            <person name="Close T.J."/>
            <person name="Wise R.P."/>
            <person name="Stein N."/>
        </authorList>
    </citation>
    <scope>NUCLEOTIDE SEQUENCE [LARGE SCALE GENOMIC DNA]</scope>
    <source>
        <strain evidence="4">cv. Morex</strain>
    </source>
</reference>
<dbReference type="Gramene" id="HORVU.MOREX.r3.5HG0481490.1">
    <property type="protein sequence ID" value="HORVU.MOREX.r3.5HG0481490.1"/>
    <property type="gene ID" value="HORVU.MOREX.r3.5HG0481490"/>
</dbReference>
<dbReference type="EnsemblPlants" id="HORVU.MOREX.r3.5HG0481490.1">
    <property type="protein sequence ID" value="HORVU.MOREX.r3.5HG0481490.1"/>
    <property type="gene ID" value="HORVU.MOREX.r3.5HG0481490"/>
</dbReference>
<dbReference type="Proteomes" id="UP000011116">
    <property type="component" value="Chromosome 5H"/>
</dbReference>
<dbReference type="PANTHER" id="PTHR34214">
    <property type="match status" value="1"/>
</dbReference>
<evidence type="ECO:0000256" key="2">
    <source>
        <dbReference type="SAM" id="Phobius"/>
    </source>
</evidence>
<evidence type="ECO:0000313" key="3">
    <source>
        <dbReference type="EnsemblPlants" id="HORVU.MOREX.r3.5HG0481490.1"/>
    </source>
</evidence>
<keyword evidence="4" id="KW-1185">Reference proteome</keyword>
<keyword evidence="2" id="KW-0812">Transmembrane</keyword>
<feature type="region of interest" description="Disordered" evidence="1">
    <location>
        <begin position="1"/>
        <end position="25"/>
    </location>
</feature>
<accession>A0A8I6YS82</accession>
<keyword evidence="2" id="KW-1133">Transmembrane helix</keyword>
<feature type="region of interest" description="Disordered" evidence="1">
    <location>
        <begin position="69"/>
        <end position="89"/>
    </location>
</feature>
<evidence type="ECO:0000313" key="4">
    <source>
        <dbReference type="Proteomes" id="UP000011116"/>
    </source>
</evidence>
<keyword evidence="2" id="KW-0472">Membrane</keyword>
<sequence length="202" mass="21290">MDEDTARARRRSHAKTTTEPAEPPLQLQAQAAAVASALPPCPRLLPLLPNPAPSLAGPRRWPRRRLTTAKAQAVPASRNGSSAGTDWCRVPPEQRPVNEYEALAASLPFSWAAGDLVLYCSRLAFTGAAFALFVGLPVAAFGGCGGAGGDALHLALGATGSGILAVTFAVVRMYLGWAYVGNHTRWLSLVVEAETEVIGFLF</sequence>
<reference evidence="3" key="2">
    <citation type="submission" date="2020-10" db="EMBL/GenBank/DDBJ databases">
        <authorList>
            <person name="Scholz U."/>
            <person name="Mascher M."/>
            <person name="Fiebig A."/>
        </authorList>
    </citation>
    <scope>NUCLEOTIDE SEQUENCE [LARGE SCALE GENOMIC DNA]</scope>
    <source>
        <strain evidence="3">cv. Morex</strain>
    </source>
</reference>
<organism evidence="3 4">
    <name type="scientific">Hordeum vulgare subsp. vulgare</name>
    <name type="common">Domesticated barley</name>
    <dbReference type="NCBI Taxonomy" id="112509"/>
    <lineage>
        <taxon>Eukaryota</taxon>
        <taxon>Viridiplantae</taxon>
        <taxon>Streptophyta</taxon>
        <taxon>Embryophyta</taxon>
        <taxon>Tracheophyta</taxon>
        <taxon>Spermatophyta</taxon>
        <taxon>Magnoliopsida</taxon>
        <taxon>Liliopsida</taxon>
        <taxon>Poales</taxon>
        <taxon>Poaceae</taxon>
        <taxon>BOP clade</taxon>
        <taxon>Pooideae</taxon>
        <taxon>Triticodae</taxon>
        <taxon>Triticeae</taxon>
        <taxon>Hordeinae</taxon>
        <taxon>Hordeum</taxon>
    </lineage>
</organism>